<evidence type="ECO:0000313" key="2">
    <source>
        <dbReference type="Proteomes" id="UP000595437"/>
    </source>
</evidence>
<gene>
    <name evidence="1" type="ORF">FKW44_012892</name>
</gene>
<organism evidence="1 2">
    <name type="scientific">Caligus rogercresseyi</name>
    <name type="common">Sea louse</name>
    <dbReference type="NCBI Taxonomy" id="217165"/>
    <lineage>
        <taxon>Eukaryota</taxon>
        <taxon>Metazoa</taxon>
        <taxon>Ecdysozoa</taxon>
        <taxon>Arthropoda</taxon>
        <taxon>Crustacea</taxon>
        <taxon>Multicrustacea</taxon>
        <taxon>Hexanauplia</taxon>
        <taxon>Copepoda</taxon>
        <taxon>Siphonostomatoida</taxon>
        <taxon>Caligidae</taxon>
        <taxon>Caligus</taxon>
    </lineage>
</organism>
<reference evidence="2" key="1">
    <citation type="submission" date="2021-01" db="EMBL/GenBank/DDBJ databases">
        <title>Caligus Genome Assembly.</title>
        <authorList>
            <person name="Gallardo-Escarate C."/>
        </authorList>
    </citation>
    <scope>NUCLEOTIDE SEQUENCE [LARGE SCALE GENOMIC DNA]</scope>
</reference>
<dbReference type="EMBL" id="CP045897">
    <property type="protein sequence ID" value="QQP51505.1"/>
    <property type="molecule type" value="Genomic_DNA"/>
</dbReference>
<keyword evidence="2" id="KW-1185">Reference proteome</keyword>
<protein>
    <submittedName>
        <fullName evidence="1">Uncharacterized protein</fullName>
    </submittedName>
</protein>
<evidence type="ECO:0000313" key="1">
    <source>
        <dbReference type="EMBL" id="QQP51505.1"/>
    </source>
</evidence>
<accession>A0A7T8KB36</accession>
<name>A0A7T8KB36_CALRO</name>
<sequence>VGKVRPVFLAFQVDPAFKACLAIGALKGLEVNLDLLGFQGRVMGCKTIRTCT</sequence>
<proteinExistence type="predicted"/>
<dbReference type="Proteomes" id="UP000595437">
    <property type="component" value="Chromosome 8"/>
</dbReference>
<feature type="non-terminal residue" evidence="1">
    <location>
        <position position="1"/>
    </location>
</feature>
<dbReference type="AlphaFoldDB" id="A0A7T8KB36"/>